<protein>
    <submittedName>
        <fullName evidence="1">Uncharacterized protein</fullName>
    </submittedName>
</protein>
<evidence type="ECO:0000313" key="1">
    <source>
        <dbReference type="EMBL" id="KAJ7985874.1"/>
    </source>
</evidence>
<proteinExistence type="predicted"/>
<accession>A0ACC2F3D5</accession>
<organism evidence="1 2">
    <name type="scientific">Dallia pectoralis</name>
    <name type="common">Alaska blackfish</name>
    <dbReference type="NCBI Taxonomy" id="75939"/>
    <lineage>
        <taxon>Eukaryota</taxon>
        <taxon>Metazoa</taxon>
        <taxon>Chordata</taxon>
        <taxon>Craniata</taxon>
        <taxon>Vertebrata</taxon>
        <taxon>Euteleostomi</taxon>
        <taxon>Actinopterygii</taxon>
        <taxon>Neopterygii</taxon>
        <taxon>Teleostei</taxon>
        <taxon>Protacanthopterygii</taxon>
        <taxon>Esociformes</taxon>
        <taxon>Umbridae</taxon>
        <taxon>Dallia</taxon>
    </lineage>
</organism>
<dbReference type="Proteomes" id="UP001157502">
    <property type="component" value="Chromosome 35"/>
</dbReference>
<comment type="caution">
    <text evidence="1">The sequence shown here is derived from an EMBL/GenBank/DDBJ whole genome shotgun (WGS) entry which is preliminary data.</text>
</comment>
<name>A0ACC2F3D5_DALPE</name>
<keyword evidence="2" id="KW-1185">Reference proteome</keyword>
<sequence length="119" mass="12705">MRSSAASPPRLSPAPLTSEWVYGVSSEGHPGSDIIMYDKRQLHTLYLRRESPPHLLRTLSSRHTLSVNGSGLCAPGGGLWRIHTNLGSLLDVCAARHGPLAGKPAAEKGGQLALTLCRD</sequence>
<evidence type="ECO:0000313" key="2">
    <source>
        <dbReference type="Proteomes" id="UP001157502"/>
    </source>
</evidence>
<gene>
    <name evidence="1" type="ORF">DPEC_G00344990</name>
</gene>
<dbReference type="EMBL" id="CM055762">
    <property type="protein sequence ID" value="KAJ7985874.1"/>
    <property type="molecule type" value="Genomic_DNA"/>
</dbReference>
<reference evidence="1" key="1">
    <citation type="submission" date="2021-05" db="EMBL/GenBank/DDBJ databases">
        <authorList>
            <person name="Pan Q."/>
            <person name="Jouanno E."/>
            <person name="Zahm M."/>
            <person name="Klopp C."/>
            <person name="Cabau C."/>
            <person name="Louis A."/>
            <person name="Berthelot C."/>
            <person name="Parey E."/>
            <person name="Roest Crollius H."/>
            <person name="Montfort J."/>
            <person name="Robinson-Rechavi M."/>
            <person name="Bouchez O."/>
            <person name="Lampietro C."/>
            <person name="Lopez Roques C."/>
            <person name="Donnadieu C."/>
            <person name="Postlethwait J."/>
            <person name="Bobe J."/>
            <person name="Dillon D."/>
            <person name="Chandos A."/>
            <person name="von Hippel F."/>
            <person name="Guiguen Y."/>
        </authorList>
    </citation>
    <scope>NUCLEOTIDE SEQUENCE</scope>
    <source>
        <strain evidence="1">YG-Jan2019</strain>
    </source>
</reference>